<accession>L2GKC3</accession>
<protein>
    <recommendedName>
        <fullName evidence="3">Signal peptidase complex subunit 1</fullName>
    </recommendedName>
</protein>
<keyword evidence="11" id="KW-1185">Reference proteome</keyword>
<comment type="subcellular location">
    <subcellularLocation>
        <location evidence="1">Endoplasmic reticulum membrane</location>
        <topology evidence="1">Multi-pass membrane protein</topology>
    </subcellularLocation>
</comment>
<evidence type="ECO:0000256" key="9">
    <source>
        <dbReference type="SAM" id="Phobius"/>
    </source>
</evidence>
<dbReference type="GO" id="GO:0005787">
    <property type="term" value="C:signal peptidase complex"/>
    <property type="evidence" value="ECO:0007669"/>
    <property type="project" value="InterPro"/>
</dbReference>
<dbReference type="InParanoid" id="L2GKC3"/>
<gene>
    <name evidence="10" type="ORF">VICG_01990</name>
</gene>
<dbReference type="VEuPathDB" id="MicrosporidiaDB:VICG_01990"/>
<feature type="transmembrane region" description="Helical" evidence="9">
    <location>
        <begin position="21"/>
        <end position="41"/>
    </location>
</feature>
<dbReference type="RefSeq" id="XP_007605435.1">
    <property type="nucleotide sequence ID" value="XM_007605373.1"/>
</dbReference>
<dbReference type="STRING" id="993615.L2GKC3"/>
<keyword evidence="5" id="KW-0256">Endoplasmic reticulum</keyword>
<keyword evidence="7 9" id="KW-0472">Membrane</keyword>
<dbReference type="GO" id="GO:0006465">
    <property type="term" value="P:signal peptide processing"/>
    <property type="evidence" value="ECO:0007669"/>
    <property type="project" value="InterPro"/>
</dbReference>
<feature type="transmembrane region" description="Helical" evidence="9">
    <location>
        <begin position="47"/>
        <end position="70"/>
    </location>
</feature>
<dbReference type="OrthoDB" id="263893at2759"/>
<evidence type="ECO:0000313" key="11">
    <source>
        <dbReference type="Proteomes" id="UP000011082"/>
    </source>
</evidence>
<comment type="similarity">
    <text evidence="2">Belongs to the SPCS1 family.</text>
</comment>
<dbReference type="HOGENOM" id="CLU_134505_2_1_1"/>
<evidence type="ECO:0000256" key="4">
    <source>
        <dbReference type="ARBA" id="ARBA00022692"/>
    </source>
</evidence>
<dbReference type="GeneID" id="19882700"/>
<dbReference type="Proteomes" id="UP000011082">
    <property type="component" value="Unassembled WGS sequence"/>
</dbReference>
<evidence type="ECO:0000256" key="2">
    <source>
        <dbReference type="ARBA" id="ARBA00005245"/>
    </source>
</evidence>
<evidence type="ECO:0000256" key="3">
    <source>
        <dbReference type="ARBA" id="ARBA00017059"/>
    </source>
</evidence>
<dbReference type="PANTHER" id="PTHR13202:SF0">
    <property type="entry name" value="SIGNAL PEPTIDASE COMPLEX SUBUNIT 1"/>
    <property type="match status" value="1"/>
</dbReference>
<dbReference type="EMBL" id="JH370153">
    <property type="protein sequence ID" value="ELA40960.1"/>
    <property type="molecule type" value="Genomic_DNA"/>
</dbReference>
<evidence type="ECO:0000256" key="6">
    <source>
        <dbReference type="ARBA" id="ARBA00022989"/>
    </source>
</evidence>
<sequence>MRAFLKKLDPEIDYVGQEFAMRLMYLIILLGYTLSFLLGLVTKDLTYTLVLGVGTVAFAFIATVPSWPYFRRNPLMFKKAKKTVKLE</sequence>
<dbReference type="PANTHER" id="PTHR13202">
    <property type="entry name" value="MICROSOMAL SIGNAL PEPTIDASE 12 KDA SUBUNIT"/>
    <property type="match status" value="1"/>
</dbReference>
<name>L2GKC3_VITCO</name>
<dbReference type="AlphaFoldDB" id="L2GKC3"/>
<evidence type="ECO:0000313" key="10">
    <source>
        <dbReference type="EMBL" id="ELA40960.1"/>
    </source>
</evidence>
<reference evidence="11" key="1">
    <citation type="submission" date="2011-05" db="EMBL/GenBank/DDBJ databases">
        <title>The genome sequence of Vittaforma corneae strain ATCC 50505.</title>
        <authorList>
            <consortium name="The Broad Institute Genome Sequencing Platform"/>
            <person name="Cuomo C."/>
            <person name="Didier E."/>
            <person name="Bowers L."/>
            <person name="Young S.K."/>
            <person name="Zeng Q."/>
            <person name="Gargeya S."/>
            <person name="Fitzgerald M."/>
            <person name="Haas B."/>
            <person name="Abouelleil A."/>
            <person name="Alvarado L."/>
            <person name="Arachchi H.M."/>
            <person name="Berlin A."/>
            <person name="Chapman S.B."/>
            <person name="Gearin G."/>
            <person name="Goldberg J."/>
            <person name="Griggs A."/>
            <person name="Gujja S."/>
            <person name="Hansen M."/>
            <person name="Heiman D."/>
            <person name="Howarth C."/>
            <person name="Larimer J."/>
            <person name="Lui A."/>
            <person name="MacDonald P.J.P."/>
            <person name="McCowen C."/>
            <person name="Montmayeur A."/>
            <person name="Murphy C."/>
            <person name="Neiman D."/>
            <person name="Pearson M."/>
            <person name="Priest M."/>
            <person name="Roberts A."/>
            <person name="Saif S."/>
            <person name="Shea T."/>
            <person name="Sisk P."/>
            <person name="Stolte C."/>
            <person name="Sykes S."/>
            <person name="Wortman J."/>
            <person name="Nusbaum C."/>
            <person name="Birren B."/>
        </authorList>
    </citation>
    <scope>NUCLEOTIDE SEQUENCE [LARGE SCALE GENOMIC DNA]</scope>
    <source>
        <strain evidence="11">ATCC 50505</strain>
    </source>
</reference>
<evidence type="ECO:0000256" key="1">
    <source>
        <dbReference type="ARBA" id="ARBA00004477"/>
    </source>
</evidence>
<proteinExistence type="inferred from homology"/>
<keyword evidence="4 9" id="KW-0812">Transmembrane</keyword>
<dbReference type="Pfam" id="PF06645">
    <property type="entry name" value="SPC12"/>
    <property type="match status" value="1"/>
</dbReference>
<dbReference type="OMA" id="YYGQDLA"/>
<organism evidence="10 11">
    <name type="scientific">Vittaforma corneae (strain ATCC 50505)</name>
    <name type="common">Microsporidian parasite</name>
    <name type="synonym">Nosema corneum</name>
    <dbReference type="NCBI Taxonomy" id="993615"/>
    <lineage>
        <taxon>Eukaryota</taxon>
        <taxon>Fungi</taxon>
        <taxon>Fungi incertae sedis</taxon>
        <taxon>Microsporidia</taxon>
        <taxon>Nosematidae</taxon>
        <taxon>Vittaforma</taxon>
    </lineage>
</organism>
<keyword evidence="6 9" id="KW-1133">Transmembrane helix</keyword>
<evidence type="ECO:0000256" key="8">
    <source>
        <dbReference type="ARBA" id="ARBA00045204"/>
    </source>
</evidence>
<dbReference type="GO" id="GO:0045047">
    <property type="term" value="P:protein targeting to ER"/>
    <property type="evidence" value="ECO:0007669"/>
    <property type="project" value="TreeGrafter"/>
</dbReference>
<dbReference type="InterPro" id="IPR009542">
    <property type="entry name" value="Spc1/SPCS1"/>
</dbReference>
<comment type="function">
    <text evidence="8">Component of the signal peptidase complex (SPC) which catalyzes the cleavage of N-terminal signal sequences from nascent proteins as they are translocated into the lumen of the endoplasmic reticulum. Dispensable for SPC enzymatic activity.</text>
</comment>
<evidence type="ECO:0000256" key="7">
    <source>
        <dbReference type="ARBA" id="ARBA00023136"/>
    </source>
</evidence>
<evidence type="ECO:0000256" key="5">
    <source>
        <dbReference type="ARBA" id="ARBA00022824"/>
    </source>
</evidence>